<feature type="transmembrane region" description="Helical" evidence="9">
    <location>
        <begin position="379"/>
        <end position="406"/>
    </location>
</feature>
<evidence type="ECO:0000313" key="10">
    <source>
        <dbReference type="EMBL" id="HGW91441.1"/>
    </source>
</evidence>
<protein>
    <submittedName>
        <fullName evidence="10">NCS2 family permease</fullName>
    </submittedName>
</protein>
<evidence type="ECO:0000256" key="1">
    <source>
        <dbReference type="ARBA" id="ARBA00004651"/>
    </source>
</evidence>
<dbReference type="GO" id="GO:0005345">
    <property type="term" value="F:purine nucleobase transmembrane transporter activity"/>
    <property type="evidence" value="ECO:0007669"/>
    <property type="project" value="TreeGrafter"/>
</dbReference>
<evidence type="ECO:0000256" key="4">
    <source>
        <dbReference type="ARBA" id="ARBA00022475"/>
    </source>
</evidence>
<dbReference type="Pfam" id="PF00860">
    <property type="entry name" value="Xan_ur_permease"/>
    <property type="match status" value="1"/>
</dbReference>
<evidence type="ECO:0000256" key="9">
    <source>
        <dbReference type="SAM" id="Phobius"/>
    </source>
</evidence>
<feature type="transmembrane region" description="Helical" evidence="9">
    <location>
        <begin position="198"/>
        <end position="217"/>
    </location>
</feature>
<keyword evidence="6 8" id="KW-1133">Transmembrane helix</keyword>
<dbReference type="PANTHER" id="PTHR43337:SF1">
    <property type="entry name" value="XANTHINE_URACIL PERMEASE C887.17-RELATED"/>
    <property type="match status" value="1"/>
</dbReference>
<evidence type="ECO:0000256" key="2">
    <source>
        <dbReference type="ARBA" id="ARBA00005697"/>
    </source>
</evidence>
<keyword evidence="7 8" id="KW-0472">Membrane</keyword>
<feature type="transmembrane region" description="Helical" evidence="9">
    <location>
        <begin position="20"/>
        <end position="40"/>
    </location>
</feature>
<gene>
    <name evidence="10" type="ORF">ENV67_02740</name>
</gene>
<feature type="transmembrane region" description="Helical" evidence="9">
    <location>
        <begin position="52"/>
        <end position="75"/>
    </location>
</feature>
<keyword evidence="4 8" id="KW-1003">Cell membrane</keyword>
<name>A0A7C4Y4J6_UNCW3</name>
<feature type="transmembrane region" description="Helical" evidence="9">
    <location>
        <begin position="237"/>
        <end position="255"/>
    </location>
</feature>
<dbReference type="InterPro" id="IPR045018">
    <property type="entry name" value="Azg-like"/>
</dbReference>
<dbReference type="InterPro" id="IPR006043">
    <property type="entry name" value="NCS2"/>
</dbReference>
<evidence type="ECO:0000256" key="7">
    <source>
        <dbReference type="ARBA" id="ARBA00023136"/>
    </source>
</evidence>
<feature type="transmembrane region" description="Helical" evidence="9">
    <location>
        <begin position="95"/>
        <end position="117"/>
    </location>
</feature>
<evidence type="ECO:0000256" key="5">
    <source>
        <dbReference type="ARBA" id="ARBA00022692"/>
    </source>
</evidence>
<dbReference type="PIRSF" id="PIRSF005353">
    <property type="entry name" value="PbuG"/>
    <property type="match status" value="1"/>
</dbReference>
<evidence type="ECO:0000256" key="6">
    <source>
        <dbReference type="ARBA" id="ARBA00022989"/>
    </source>
</evidence>
<organism evidence="10">
    <name type="scientific">candidate division WOR-3 bacterium</name>
    <dbReference type="NCBI Taxonomy" id="2052148"/>
    <lineage>
        <taxon>Bacteria</taxon>
        <taxon>Bacteria division WOR-3</taxon>
    </lineage>
</organism>
<dbReference type="EMBL" id="DTHG01000032">
    <property type="protein sequence ID" value="HGW91441.1"/>
    <property type="molecule type" value="Genomic_DNA"/>
</dbReference>
<keyword evidence="5 8" id="KW-0812">Transmembrane</keyword>
<dbReference type="GO" id="GO:0005886">
    <property type="term" value="C:plasma membrane"/>
    <property type="evidence" value="ECO:0007669"/>
    <property type="project" value="UniProtKB-SubCell"/>
</dbReference>
<keyword evidence="3 8" id="KW-0813">Transport</keyword>
<comment type="caution">
    <text evidence="10">The sequence shown here is derived from an EMBL/GenBank/DDBJ whole genome shotgun (WGS) entry which is preliminary data.</text>
</comment>
<comment type="similarity">
    <text evidence="2 8">Belongs to the nucleobase:cation symporter-2 (NCS2) (TC 2.A.40) family. Azg-like subfamily.</text>
</comment>
<feature type="transmembrane region" description="Helical" evidence="9">
    <location>
        <begin position="129"/>
        <end position="148"/>
    </location>
</feature>
<dbReference type="PANTHER" id="PTHR43337">
    <property type="entry name" value="XANTHINE/URACIL PERMEASE C887.17-RELATED"/>
    <property type="match status" value="1"/>
</dbReference>
<dbReference type="AlphaFoldDB" id="A0A7C4Y4J6"/>
<feature type="transmembrane region" description="Helical" evidence="9">
    <location>
        <begin position="168"/>
        <end position="191"/>
    </location>
</feature>
<accession>A0A7C4Y4J6</accession>
<sequence>MIERFFKFKERNTDLKTEIIAGIATFMAMSYIIAANPLILEAAGMDRGATTLATCIVSGLITILMGLLANYPIALAPGMGINAFFAYTICKGMGIDWRIGLGFFFIEGIIILIITFTKLREIIVNSIPYSLKCAISVGIGLFLTFIGFENAGIITKDPVTFVKLSNFQNIEVLKCVILTSIGLFLITFLLYKKVKGAILIGILTATLMNLLPFFKIKGMELSFLNVNLSPTFFKLDIIGALKIVYIPLIFTLLFVDFFDTIGTIIGVATKAGFVDKDGKIKGVGRVLISDSFGPVVASLFGTSTVTSYIESAAGIEEGGRTGFASLVTGLLFFIVIPFTPFVGFIVPPAVAPALIIVGIMMMEPILRINFNDYTESVPAFITLISMPFTYSISNGIFLGFISYVVIKLITGRIKEISPVMFILSLFFIIFFVLNPIG</sequence>
<proteinExistence type="inferred from homology"/>
<feature type="transmembrane region" description="Helical" evidence="9">
    <location>
        <begin position="418"/>
        <end position="436"/>
    </location>
</feature>
<feature type="transmembrane region" description="Helical" evidence="9">
    <location>
        <begin position="330"/>
        <end position="359"/>
    </location>
</feature>
<dbReference type="InterPro" id="IPR026033">
    <property type="entry name" value="Azg-like_bact_archaea"/>
</dbReference>
<evidence type="ECO:0000256" key="3">
    <source>
        <dbReference type="ARBA" id="ARBA00022448"/>
    </source>
</evidence>
<comment type="subcellular location">
    <subcellularLocation>
        <location evidence="1 8">Cell membrane</location>
        <topology evidence="1 8">Multi-pass membrane protein</topology>
    </subcellularLocation>
</comment>
<evidence type="ECO:0000256" key="8">
    <source>
        <dbReference type="PIRNR" id="PIRNR005353"/>
    </source>
</evidence>
<reference evidence="10" key="1">
    <citation type="journal article" date="2020" name="mSystems">
        <title>Genome- and Community-Level Interaction Insights into Carbon Utilization and Element Cycling Functions of Hydrothermarchaeota in Hydrothermal Sediment.</title>
        <authorList>
            <person name="Zhou Z."/>
            <person name="Liu Y."/>
            <person name="Xu W."/>
            <person name="Pan J."/>
            <person name="Luo Z.H."/>
            <person name="Li M."/>
        </authorList>
    </citation>
    <scope>NUCLEOTIDE SEQUENCE [LARGE SCALE GENOMIC DNA]</scope>
    <source>
        <strain evidence="10">SpSt-780</strain>
    </source>
</reference>